<keyword evidence="1" id="KW-1133">Transmembrane helix</keyword>
<keyword evidence="3" id="KW-1185">Reference proteome</keyword>
<sequence length="134" mass="15320">MKQQYSDPNNKLAWNLEDEVVKVLEKGMGLSFTFYGRKNKLLDIIVKRDEVNDNRFWDFVRRAMCCCVIFVCFWWVCPVMFPGCGACCCFGRSCGFVAALCLLCFVACSVSCFDCWVVACSRVIVFLIWSLVGL</sequence>
<dbReference type="EMBL" id="JANJYJ010000006">
    <property type="protein sequence ID" value="KAK3206484.1"/>
    <property type="molecule type" value="Genomic_DNA"/>
</dbReference>
<accession>A0AAE0AA30</accession>
<keyword evidence="1" id="KW-0812">Transmembrane</keyword>
<evidence type="ECO:0000256" key="1">
    <source>
        <dbReference type="SAM" id="Phobius"/>
    </source>
</evidence>
<feature type="transmembrane region" description="Helical" evidence="1">
    <location>
        <begin position="96"/>
        <end position="129"/>
    </location>
</feature>
<proteinExistence type="predicted"/>
<dbReference type="AlphaFoldDB" id="A0AAE0AA30"/>
<feature type="transmembrane region" description="Helical" evidence="1">
    <location>
        <begin position="59"/>
        <end position="84"/>
    </location>
</feature>
<evidence type="ECO:0000313" key="3">
    <source>
        <dbReference type="Proteomes" id="UP001281410"/>
    </source>
</evidence>
<dbReference type="Proteomes" id="UP001281410">
    <property type="component" value="Unassembled WGS sequence"/>
</dbReference>
<evidence type="ECO:0000313" key="2">
    <source>
        <dbReference type="EMBL" id="KAK3206484.1"/>
    </source>
</evidence>
<keyword evidence="1" id="KW-0472">Membrane</keyword>
<name>A0AAE0AA30_9ROSI</name>
<protein>
    <submittedName>
        <fullName evidence="2">Uncharacterized protein</fullName>
    </submittedName>
</protein>
<reference evidence="2" key="1">
    <citation type="journal article" date="2023" name="Plant J.">
        <title>Genome sequences and population genomics provide insights into the demographic history, inbreeding, and mutation load of two 'living fossil' tree species of Dipteronia.</title>
        <authorList>
            <person name="Feng Y."/>
            <person name="Comes H.P."/>
            <person name="Chen J."/>
            <person name="Zhu S."/>
            <person name="Lu R."/>
            <person name="Zhang X."/>
            <person name="Li P."/>
            <person name="Qiu J."/>
            <person name="Olsen K.M."/>
            <person name="Qiu Y."/>
        </authorList>
    </citation>
    <scope>NUCLEOTIDE SEQUENCE</scope>
    <source>
        <strain evidence="2">NBL</strain>
    </source>
</reference>
<comment type="caution">
    <text evidence="2">The sequence shown here is derived from an EMBL/GenBank/DDBJ whole genome shotgun (WGS) entry which is preliminary data.</text>
</comment>
<organism evidence="2 3">
    <name type="scientific">Dipteronia sinensis</name>
    <dbReference type="NCBI Taxonomy" id="43782"/>
    <lineage>
        <taxon>Eukaryota</taxon>
        <taxon>Viridiplantae</taxon>
        <taxon>Streptophyta</taxon>
        <taxon>Embryophyta</taxon>
        <taxon>Tracheophyta</taxon>
        <taxon>Spermatophyta</taxon>
        <taxon>Magnoliopsida</taxon>
        <taxon>eudicotyledons</taxon>
        <taxon>Gunneridae</taxon>
        <taxon>Pentapetalae</taxon>
        <taxon>rosids</taxon>
        <taxon>malvids</taxon>
        <taxon>Sapindales</taxon>
        <taxon>Sapindaceae</taxon>
        <taxon>Hippocastanoideae</taxon>
        <taxon>Acereae</taxon>
        <taxon>Dipteronia</taxon>
    </lineage>
</organism>
<gene>
    <name evidence="2" type="ORF">Dsin_020530</name>
</gene>